<dbReference type="Ensembl" id="ENSCINT00000036611.1">
    <property type="protein sequence ID" value="ENSCINP00000035591.1"/>
    <property type="gene ID" value="ENSCING00000024178.1"/>
</dbReference>
<dbReference type="InterPro" id="IPR004161">
    <property type="entry name" value="EFTu-like_2"/>
</dbReference>
<evidence type="ECO:0000313" key="7">
    <source>
        <dbReference type="Proteomes" id="UP000008144"/>
    </source>
</evidence>
<reference evidence="7" key="1">
    <citation type="journal article" date="2002" name="Science">
        <title>The draft genome of Ciona intestinalis: insights into chordate and vertebrate origins.</title>
        <authorList>
            <person name="Dehal P."/>
            <person name="Satou Y."/>
            <person name="Campbell R.K."/>
            <person name="Chapman J."/>
            <person name="Degnan B."/>
            <person name="De Tomaso A."/>
            <person name="Davidson B."/>
            <person name="Di Gregorio A."/>
            <person name="Gelpke M."/>
            <person name="Goodstein D.M."/>
            <person name="Harafuji N."/>
            <person name="Hastings K.E."/>
            <person name="Ho I."/>
            <person name="Hotta K."/>
            <person name="Huang W."/>
            <person name="Kawashima T."/>
            <person name="Lemaire P."/>
            <person name="Martinez D."/>
            <person name="Meinertzhagen I.A."/>
            <person name="Necula S."/>
            <person name="Nonaka M."/>
            <person name="Putnam N."/>
            <person name="Rash S."/>
            <person name="Saiga H."/>
            <person name="Satake M."/>
            <person name="Terry A."/>
            <person name="Yamada L."/>
            <person name="Wang H.G."/>
            <person name="Awazu S."/>
            <person name="Azumi K."/>
            <person name="Boore J."/>
            <person name="Branno M."/>
            <person name="Chin-Bow S."/>
            <person name="DeSantis R."/>
            <person name="Doyle S."/>
            <person name="Francino P."/>
            <person name="Keys D.N."/>
            <person name="Haga S."/>
            <person name="Hayashi H."/>
            <person name="Hino K."/>
            <person name="Imai K.S."/>
            <person name="Inaba K."/>
            <person name="Kano S."/>
            <person name="Kobayashi K."/>
            <person name="Kobayashi M."/>
            <person name="Lee B.I."/>
            <person name="Makabe K.W."/>
            <person name="Manohar C."/>
            <person name="Matassi G."/>
            <person name="Medina M."/>
            <person name="Mochizuki Y."/>
            <person name="Mount S."/>
            <person name="Morishita T."/>
            <person name="Miura S."/>
            <person name="Nakayama A."/>
            <person name="Nishizaka S."/>
            <person name="Nomoto H."/>
            <person name="Ohta F."/>
            <person name="Oishi K."/>
            <person name="Rigoutsos I."/>
            <person name="Sano M."/>
            <person name="Sasaki A."/>
            <person name="Sasakura Y."/>
            <person name="Shoguchi E."/>
            <person name="Shin-i T."/>
            <person name="Spagnuolo A."/>
            <person name="Stainier D."/>
            <person name="Suzuki M.M."/>
            <person name="Tassy O."/>
            <person name="Takatori N."/>
            <person name="Tokuoka M."/>
            <person name="Yagi K."/>
            <person name="Yoshizaki F."/>
            <person name="Wada S."/>
            <person name="Zhang C."/>
            <person name="Hyatt P.D."/>
            <person name="Larimer F."/>
            <person name="Detter C."/>
            <person name="Doggett N."/>
            <person name="Glavina T."/>
            <person name="Hawkins T."/>
            <person name="Richardson P."/>
            <person name="Lucas S."/>
            <person name="Kohara Y."/>
            <person name="Levine M."/>
            <person name="Satoh N."/>
            <person name="Rokhsar D.S."/>
        </authorList>
    </citation>
    <scope>NUCLEOTIDE SEQUENCE [LARGE SCALE GENOMIC DNA]</scope>
</reference>
<dbReference type="GO" id="GO:0006414">
    <property type="term" value="P:translational elongation"/>
    <property type="evidence" value="ECO:0000318"/>
    <property type="project" value="GO_Central"/>
</dbReference>
<dbReference type="CDD" id="cd04165">
    <property type="entry name" value="GTPBP1_like"/>
    <property type="match status" value="1"/>
</dbReference>
<dbReference type="STRING" id="7719.ENSCINP00000035591"/>
<feature type="region of interest" description="Disordered" evidence="4">
    <location>
        <begin position="550"/>
        <end position="590"/>
    </location>
</feature>
<dbReference type="Pfam" id="PF03144">
    <property type="entry name" value="GTP_EFTU_D2"/>
    <property type="match status" value="1"/>
</dbReference>
<evidence type="ECO:0000259" key="5">
    <source>
        <dbReference type="PROSITE" id="PS51722"/>
    </source>
</evidence>
<dbReference type="InterPro" id="IPR050055">
    <property type="entry name" value="EF-Tu_GTPase"/>
</dbReference>
<dbReference type="OMA" id="ENMPMKI"/>
<accession>H2Y107</accession>
<dbReference type="InterPro" id="IPR035531">
    <property type="entry name" value="GTPBP1-like"/>
</dbReference>
<dbReference type="HOGENOM" id="CLU_012821_1_1_1"/>
<keyword evidence="3" id="KW-0342">GTP-binding</keyword>
<dbReference type="AlphaFoldDB" id="H2Y107"/>
<comment type="similarity">
    <text evidence="1">Belongs to the TRAFAC class translation factor GTPase superfamily. Classic translation factor GTPase family. EF-Tu/EF-1A subfamily.</text>
</comment>
<dbReference type="InterPro" id="IPR009000">
    <property type="entry name" value="Transl_B-barrel_sf"/>
</dbReference>
<evidence type="ECO:0000313" key="6">
    <source>
        <dbReference type="Ensembl" id="ENSCINP00000035591.1"/>
    </source>
</evidence>
<gene>
    <name evidence="6" type="primary">LOC100176234</name>
</gene>
<organism evidence="6 7">
    <name type="scientific">Ciona intestinalis</name>
    <name type="common">Transparent sea squirt</name>
    <name type="synonym">Ascidia intestinalis</name>
    <dbReference type="NCBI Taxonomy" id="7719"/>
    <lineage>
        <taxon>Eukaryota</taxon>
        <taxon>Metazoa</taxon>
        <taxon>Chordata</taxon>
        <taxon>Tunicata</taxon>
        <taxon>Ascidiacea</taxon>
        <taxon>Phlebobranchia</taxon>
        <taxon>Cionidae</taxon>
        <taxon>Ciona</taxon>
    </lineage>
</organism>
<reference evidence="6" key="3">
    <citation type="submission" date="2025-08" db="UniProtKB">
        <authorList>
            <consortium name="Ensembl"/>
        </authorList>
    </citation>
    <scope>IDENTIFICATION</scope>
</reference>
<dbReference type="InterPro" id="IPR027417">
    <property type="entry name" value="P-loop_NTPase"/>
</dbReference>
<evidence type="ECO:0000256" key="2">
    <source>
        <dbReference type="ARBA" id="ARBA00022741"/>
    </source>
</evidence>
<dbReference type="GO" id="GO:0003924">
    <property type="term" value="F:GTPase activity"/>
    <property type="evidence" value="ECO:0007669"/>
    <property type="project" value="InterPro"/>
</dbReference>
<reference evidence="6" key="2">
    <citation type="journal article" date="2008" name="Genome Biol.">
        <title>Improved genome assembly and evidence-based global gene model set for the chordate Ciona intestinalis: new insight into intron and operon populations.</title>
        <authorList>
            <person name="Satou Y."/>
            <person name="Mineta K."/>
            <person name="Ogasawara M."/>
            <person name="Sasakura Y."/>
            <person name="Shoguchi E."/>
            <person name="Ueno K."/>
            <person name="Yamada L."/>
            <person name="Matsumoto J."/>
            <person name="Wasserscheid J."/>
            <person name="Dewar K."/>
            <person name="Wiley G.B."/>
            <person name="Macmil S.L."/>
            <person name="Roe B.A."/>
            <person name="Zeller R.W."/>
            <person name="Hastings K.E."/>
            <person name="Lemaire P."/>
            <person name="Lindquist E."/>
            <person name="Endo T."/>
            <person name="Hotta K."/>
            <person name="Inaba K."/>
        </authorList>
    </citation>
    <scope>NUCLEOTIDE SEQUENCE [LARGE SCALE GENOMIC DNA]</scope>
    <source>
        <strain evidence="6">wild type</strain>
    </source>
</reference>
<dbReference type="InterPro" id="IPR009001">
    <property type="entry name" value="Transl_elong_EF1A/Init_IF2_C"/>
</dbReference>
<dbReference type="PANTHER" id="PTHR43721:SF3">
    <property type="entry name" value="GTP-BINDING PROTEIN 2"/>
    <property type="match status" value="1"/>
</dbReference>
<dbReference type="GO" id="GO:0003746">
    <property type="term" value="F:translation elongation factor activity"/>
    <property type="evidence" value="ECO:0000318"/>
    <property type="project" value="GO_Central"/>
</dbReference>
<dbReference type="FunFam" id="3.40.50.300:FF:000091">
    <property type="entry name" value="Probable GTP-binding protein 1"/>
    <property type="match status" value="1"/>
</dbReference>
<evidence type="ECO:0000256" key="4">
    <source>
        <dbReference type="SAM" id="MobiDB-lite"/>
    </source>
</evidence>
<dbReference type="GeneTree" id="ENSGT00940000155636"/>
<evidence type="ECO:0000256" key="1">
    <source>
        <dbReference type="ARBA" id="ARBA00007249"/>
    </source>
</evidence>
<dbReference type="InterPro" id="IPR000795">
    <property type="entry name" value="T_Tr_GTP-bd_dom"/>
</dbReference>
<proteinExistence type="inferred from homology"/>
<dbReference type="FunFam" id="2.40.30.10:FF:000014">
    <property type="entry name" value="Probable GTP-binding protein 1"/>
    <property type="match status" value="1"/>
</dbReference>
<evidence type="ECO:0000256" key="3">
    <source>
        <dbReference type="ARBA" id="ARBA00023134"/>
    </source>
</evidence>
<keyword evidence="2" id="KW-0547">Nucleotide-binding</keyword>
<dbReference type="PROSITE" id="PS51722">
    <property type="entry name" value="G_TR_2"/>
    <property type="match status" value="1"/>
</dbReference>
<protein>
    <submittedName>
        <fullName evidence="6">GTP-binding protein 2</fullName>
    </submittedName>
</protein>
<dbReference type="SUPFAM" id="SSF52540">
    <property type="entry name" value="P-loop containing nucleoside triphosphate hydrolases"/>
    <property type="match status" value="1"/>
</dbReference>
<dbReference type="EMBL" id="EAAA01000687">
    <property type="status" value="NOT_ANNOTATED_CDS"/>
    <property type="molecule type" value="Genomic_DNA"/>
</dbReference>
<dbReference type="CDD" id="cd03708">
    <property type="entry name" value="GTPBP_III"/>
    <property type="match status" value="1"/>
</dbReference>
<dbReference type="FunCoup" id="H2Y107">
    <property type="interactions" value="179"/>
</dbReference>
<dbReference type="InParanoid" id="H2Y107"/>
<dbReference type="GO" id="GO:0005525">
    <property type="term" value="F:GTP binding"/>
    <property type="evidence" value="ECO:0007669"/>
    <property type="project" value="UniProtKB-KW"/>
</dbReference>
<dbReference type="Gene3D" id="2.40.30.10">
    <property type="entry name" value="Translation factors"/>
    <property type="match status" value="1"/>
</dbReference>
<dbReference type="SUPFAM" id="SSF50447">
    <property type="entry name" value="Translation proteins"/>
    <property type="match status" value="1"/>
</dbReference>
<name>H2Y107_CIOIN</name>
<sequence>MHDLSNDNLPPEEEEGNVEYKLKLINPTDSRLEHLVTQMKWRLQEGQGEAIYKIGVEDNGVCAGLTDQELNSTMGTLKSMAEKLGADLTVLREREVDSLVLGERKRVSEVLVRRVPDDQQFLDLRVSVLGNADAGKSTLLGVLTQGQLDNGRGQARLNLFRHLHEIQTGRTSCISHEILGFDSKGNVLNYSELQTSESICSAASKIITFIDLAGHHKYLRTTIFGLTSHHPDFAMLVVAANRGVAGTTREHLGLAMALGVPTIAVVTKIDLCPEAVSDRACRQLEKLLSGAGCGRIPFRVRSEDDVYTAAAGMGGEGSKIVPLFKVSSLSGANLSLLTKFFNVLSPQKNQREQEKLMQELPQFQVDEVFSVPEVGAVVGGTLSHGVITEQNNLIIGPNTEGRYLPVTVTTIQRNRAPCRVVRAGQAASLSLINIDKDDIRKGMVLVSPELKPSCCIQFEATVFLLYHPTSALCPGFQTTVHVGSVRQTAVVEKIHNDTESLNQNEQSVVTFRFVCYPEHLRLSSTLLFRERTTKGIGQITKVFPFTPGERIQKRQRKHSQRSPSSSSPPGYASSDELMSVSSSKRQHVER</sequence>
<keyword evidence="7" id="KW-1185">Reference proteome</keyword>
<dbReference type="SUPFAM" id="SSF50465">
    <property type="entry name" value="EF-Tu/eEF-1alpha/eIF2-gamma C-terminal domain"/>
    <property type="match status" value="1"/>
</dbReference>
<dbReference type="PANTHER" id="PTHR43721">
    <property type="entry name" value="ELONGATION FACTOR TU-RELATED"/>
    <property type="match status" value="1"/>
</dbReference>
<feature type="domain" description="Tr-type G" evidence="5">
    <location>
        <begin position="121"/>
        <end position="351"/>
    </location>
</feature>
<dbReference type="Pfam" id="PF00009">
    <property type="entry name" value="GTP_EFTU"/>
    <property type="match status" value="1"/>
</dbReference>
<dbReference type="CDD" id="cd03694">
    <property type="entry name" value="GTPBP_II"/>
    <property type="match status" value="1"/>
</dbReference>
<reference evidence="6" key="4">
    <citation type="submission" date="2025-09" db="UniProtKB">
        <authorList>
            <consortium name="Ensembl"/>
        </authorList>
    </citation>
    <scope>IDENTIFICATION</scope>
</reference>
<dbReference type="Proteomes" id="UP000008144">
    <property type="component" value="Chromosome 11"/>
</dbReference>
<dbReference type="Gene3D" id="3.40.50.300">
    <property type="entry name" value="P-loop containing nucleotide triphosphate hydrolases"/>
    <property type="match status" value="1"/>
</dbReference>